<comment type="caution">
    <text evidence="2">The sequence shown here is derived from an EMBL/GenBank/DDBJ whole genome shotgun (WGS) entry which is preliminary data.</text>
</comment>
<sequence length="73" mass="7866">AKNGTSGKDKTKDKLPSGEDADDEDDGDDGKDGDGRLNEGGESDLSKTYNLYSEMTPDDHSKDSVKTIKDEIN</sequence>
<feature type="non-terminal residue" evidence="2">
    <location>
        <position position="1"/>
    </location>
</feature>
<feature type="compositionally biased region" description="Basic and acidic residues" evidence="1">
    <location>
        <begin position="30"/>
        <end position="39"/>
    </location>
</feature>
<feature type="compositionally biased region" description="Acidic residues" evidence="1">
    <location>
        <begin position="19"/>
        <end position="29"/>
    </location>
</feature>
<evidence type="ECO:0000256" key="1">
    <source>
        <dbReference type="SAM" id="MobiDB-lite"/>
    </source>
</evidence>
<feature type="compositionally biased region" description="Basic and acidic residues" evidence="1">
    <location>
        <begin position="57"/>
        <end position="73"/>
    </location>
</feature>
<evidence type="ECO:0000313" key="2">
    <source>
        <dbReference type="EMBL" id="KAL0056499.1"/>
    </source>
</evidence>
<feature type="compositionally biased region" description="Basic and acidic residues" evidence="1">
    <location>
        <begin position="7"/>
        <end position="17"/>
    </location>
</feature>
<keyword evidence="3" id="KW-1185">Reference proteome</keyword>
<dbReference type="Proteomes" id="UP001437256">
    <property type="component" value="Unassembled WGS sequence"/>
</dbReference>
<evidence type="ECO:0000313" key="3">
    <source>
        <dbReference type="Proteomes" id="UP001437256"/>
    </source>
</evidence>
<feature type="non-terminal residue" evidence="2">
    <location>
        <position position="73"/>
    </location>
</feature>
<organism evidence="2 3">
    <name type="scientific">Marasmius tenuissimus</name>
    <dbReference type="NCBI Taxonomy" id="585030"/>
    <lineage>
        <taxon>Eukaryota</taxon>
        <taxon>Fungi</taxon>
        <taxon>Dikarya</taxon>
        <taxon>Basidiomycota</taxon>
        <taxon>Agaricomycotina</taxon>
        <taxon>Agaricomycetes</taxon>
        <taxon>Agaricomycetidae</taxon>
        <taxon>Agaricales</taxon>
        <taxon>Marasmiineae</taxon>
        <taxon>Marasmiaceae</taxon>
        <taxon>Marasmius</taxon>
    </lineage>
</organism>
<accession>A0ABR2Z6A8</accession>
<name>A0ABR2Z6A8_9AGAR</name>
<dbReference type="EMBL" id="JBBXMP010001700">
    <property type="protein sequence ID" value="KAL0056499.1"/>
    <property type="molecule type" value="Genomic_DNA"/>
</dbReference>
<reference evidence="2 3" key="1">
    <citation type="submission" date="2024-05" db="EMBL/GenBank/DDBJ databases">
        <title>A draft genome resource for the thread blight pathogen Marasmius tenuissimus strain MS-2.</title>
        <authorList>
            <person name="Yulfo-Soto G.E."/>
            <person name="Baruah I.K."/>
            <person name="Amoako-Attah I."/>
            <person name="Bukari Y."/>
            <person name="Meinhardt L.W."/>
            <person name="Bailey B.A."/>
            <person name="Cohen S.P."/>
        </authorList>
    </citation>
    <scope>NUCLEOTIDE SEQUENCE [LARGE SCALE GENOMIC DNA]</scope>
    <source>
        <strain evidence="2 3">MS-2</strain>
    </source>
</reference>
<gene>
    <name evidence="2" type="ORF">AAF712_016897</name>
</gene>
<protein>
    <submittedName>
        <fullName evidence="2">Uncharacterized protein</fullName>
    </submittedName>
</protein>
<proteinExistence type="predicted"/>
<feature type="region of interest" description="Disordered" evidence="1">
    <location>
        <begin position="1"/>
        <end position="73"/>
    </location>
</feature>